<evidence type="ECO:0000313" key="18">
    <source>
        <dbReference type="Proteomes" id="UP001148018"/>
    </source>
</evidence>
<dbReference type="InterPro" id="IPR017441">
    <property type="entry name" value="Protein_kinase_ATP_BS"/>
</dbReference>
<comment type="cofactor">
    <cofactor evidence="1">
        <name>Mn(2+)</name>
        <dbReference type="ChEBI" id="CHEBI:29035"/>
    </cofactor>
</comment>
<feature type="compositionally biased region" description="Polar residues" evidence="15">
    <location>
        <begin position="579"/>
        <end position="595"/>
    </location>
</feature>
<keyword evidence="7 14" id="KW-0547">Nucleotide-binding</keyword>
<comment type="catalytic activity">
    <reaction evidence="11">
        <text>L-seryl-[protein] + ATP = O-phospho-L-seryl-[protein] + ADP + H(+)</text>
        <dbReference type="Rhea" id="RHEA:17989"/>
        <dbReference type="Rhea" id="RHEA-COMP:9863"/>
        <dbReference type="Rhea" id="RHEA-COMP:11604"/>
        <dbReference type="ChEBI" id="CHEBI:15378"/>
        <dbReference type="ChEBI" id="CHEBI:29999"/>
        <dbReference type="ChEBI" id="CHEBI:30616"/>
        <dbReference type="ChEBI" id="CHEBI:83421"/>
        <dbReference type="ChEBI" id="CHEBI:456216"/>
        <dbReference type="EC" id="2.7.12.1"/>
    </reaction>
</comment>
<organism evidence="17 18">
    <name type="scientific">Muraenolepis orangiensis</name>
    <name type="common">Patagonian moray cod</name>
    <dbReference type="NCBI Taxonomy" id="630683"/>
    <lineage>
        <taxon>Eukaryota</taxon>
        <taxon>Metazoa</taxon>
        <taxon>Chordata</taxon>
        <taxon>Craniata</taxon>
        <taxon>Vertebrata</taxon>
        <taxon>Euteleostomi</taxon>
        <taxon>Actinopterygii</taxon>
        <taxon>Neopterygii</taxon>
        <taxon>Teleostei</taxon>
        <taxon>Neoteleostei</taxon>
        <taxon>Acanthomorphata</taxon>
        <taxon>Zeiogadaria</taxon>
        <taxon>Gadariae</taxon>
        <taxon>Gadiformes</taxon>
        <taxon>Muraenolepidoidei</taxon>
        <taxon>Muraenolepididae</taxon>
        <taxon>Muraenolepis</taxon>
    </lineage>
</organism>
<comment type="cofactor">
    <cofactor evidence="2">
        <name>Mg(2+)</name>
        <dbReference type="ChEBI" id="CHEBI:18420"/>
    </cofactor>
</comment>
<feature type="compositionally biased region" description="Pro residues" evidence="15">
    <location>
        <begin position="505"/>
        <end position="518"/>
    </location>
</feature>
<dbReference type="PROSITE" id="PS00109">
    <property type="entry name" value="PROTEIN_KINASE_TYR"/>
    <property type="match status" value="1"/>
</dbReference>
<evidence type="ECO:0000256" key="5">
    <source>
        <dbReference type="ARBA" id="ARBA00022527"/>
    </source>
</evidence>
<dbReference type="InterPro" id="IPR011009">
    <property type="entry name" value="Kinase-like_dom_sf"/>
</dbReference>
<dbReference type="GO" id="GO:0004712">
    <property type="term" value="F:protein serine/threonine/tyrosine kinase activity"/>
    <property type="evidence" value="ECO:0007669"/>
    <property type="project" value="UniProtKB-EC"/>
</dbReference>
<dbReference type="InterPro" id="IPR000719">
    <property type="entry name" value="Prot_kinase_dom"/>
</dbReference>
<evidence type="ECO:0000256" key="6">
    <source>
        <dbReference type="ARBA" id="ARBA00022679"/>
    </source>
</evidence>
<dbReference type="EC" id="2.7.12.1" evidence="4"/>
<dbReference type="Proteomes" id="UP001148018">
    <property type="component" value="Unassembled WGS sequence"/>
</dbReference>
<keyword evidence="18" id="KW-1185">Reference proteome</keyword>
<comment type="catalytic activity">
    <reaction evidence="13">
        <text>L-tyrosyl-[protein] + ATP = O-phospho-L-tyrosyl-[protein] + ADP + H(+)</text>
        <dbReference type="Rhea" id="RHEA:10596"/>
        <dbReference type="Rhea" id="RHEA-COMP:10136"/>
        <dbReference type="Rhea" id="RHEA-COMP:20101"/>
        <dbReference type="ChEBI" id="CHEBI:15378"/>
        <dbReference type="ChEBI" id="CHEBI:30616"/>
        <dbReference type="ChEBI" id="CHEBI:46858"/>
        <dbReference type="ChEBI" id="CHEBI:61978"/>
        <dbReference type="ChEBI" id="CHEBI:456216"/>
        <dbReference type="EC" id="2.7.12.1"/>
    </reaction>
</comment>
<dbReference type="PANTHER" id="PTHR46485">
    <property type="entry name" value="LIM DOMAIN KINASE 1"/>
    <property type="match status" value="1"/>
</dbReference>
<sequence length="669" mass="73526">MDRHKRNSIAGIPTRTDLRSLHDNYDGNAGGGPVDKVTGLPSQVGRVFPSSYRALISAFSCLTRLDDFSCEWIGSGFFSEVYKAHHRASNQVMALKMNKLSSNKANMLREVQLMNRLNHPNILRLKGSSAIEEKSHVIRGSAVMERKSCECENQSVDFSTRARDGGLAIGPSSSYINGGNLEQLLDSNKPLNWACRVKMAGEIASGVAYLHSKGIFHRDLTSKNCLIKSDESGYTAVVGDFGLAEKIPTLGDELYNEKADVFSYGIILCEIIARIQNFGLDYHAFQHMVGDCPPDFLQLAFNCCNMDPKLRPSFPDIVGLLEELLCRVEVEEAEADRIHLSEDGDKKSTAKEEGGLERHPPGRQGSGEEGSLERHPGRRRGLERHPGRQRGLEKRGYGETPRETEGSGETPPPGRQRGLERHPGRQRGLEKRGVWRDTPGDGGPPPEARGPLHPRRSSSSSENIPALIQPKSPRPRRNIWLSRSQSDIFARKAGRQVAVHDPYYEAPPSPDGPPSPHPHPPHKVNPFSAREDLRGGHVKFFDVPSRSVFSHMACRSLPVSPCASGSGGGFWGPAHEAGPNNNNNGSTAPASSAKTEPQGLLGNEVWAKRYAVVEIPPFCSRTARGRREGVDEEEEEEEGQWRKMSVEDNVFGNSWSPPVIPEGGGEAMD</sequence>
<dbReference type="GO" id="GO:0005634">
    <property type="term" value="C:nucleus"/>
    <property type="evidence" value="ECO:0007669"/>
    <property type="project" value="TreeGrafter"/>
</dbReference>
<evidence type="ECO:0000256" key="12">
    <source>
        <dbReference type="ARBA" id="ARBA00049308"/>
    </source>
</evidence>
<feature type="region of interest" description="Disordered" evidence="15">
    <location>
        <begin position="337"/>
        <end position="478"/>
    </location>
</feature>
<evidence type="ECO:0000256" key="4">
    <source>
        <dbReference type="ARBA" id="ARBA00013203"/>
    </source>
</evidence>
<gene>
    <name evidence="17" type="ORF">NHX12_003701</name>
</gene>
<feature type="compositionally biased region" description="Basic and acidic residues" evidence="15">
    <location>
        <begin position="417"/>
        <end position="439"/>
    </location>
</feature>
<evidence type="ECO:0000256" key="11">
    <source>
        <dbReference type="ARBA" id="ARBA00049003"/>
    </source>
</evidence>
<feature type="binding site" evidence="14">
    <location>
        <position position="96"/>
    </location>
    <ligand>
        <name>ATP</name>
        <dbReference type="ChEBI" id="CHEBI:30616"/>
    </ligand>
</feature>
<feature type="compositionally biased region" description="Basic and acidic residues" evidence="15">
    <location>
        <begin position="337"/>
        <end position="360"/>
    </location>
</feature>
<dbReference type="GO" id="GO:0005737">
    <property type="term" value="C:cytoplasm"/>
    <property type="evidence" value="ECO:0007669"/>
    <property type="project" value="TreeGrafter"/>
</dbReference>
<protein>
    <recommendedName>
        <fullName evidence="4">dual-specificity kinase</fullName>
        <ecNumber evidence="4">2.7.12.1</ecNumber>
    </recommendedName>
</protein>
<name>A0A9Q0DRK4_9TELE</name>
<dbReference type="InterPro" id="IPR050940">
    <property type="entry name" value="Actin_reg-Ser/Thr_kinase"/>
</dbReference>
<dbReference type="InterPro" id="IPR001245">
    <property type="entry name" value="Ser-Thr/Tyr_kinase_cat_dom"/>
</dbReference>
<dbReference type="GO" id="GO:0030036">
    <property type="term" value="P:actin cytoskeleton organization"/>
    <property type="evidence" value="ECO:0007669"/>
    <property type="project" value="TreeGrafter"/>
</dbReference>
<keyword evidence="9 14" id="KW-0067">ATP-binding</keyword>
<feature type="region of interest" description="Disordered" evidence="15">
    <location>
        <begin position="573"/>
        <end position="597"/>
    </location>
</feature>
<evidence type="ECO:0000256" key="9">
    <source>
        <dbReference type="ARBA" id="ARBA00022840"/>
    </source>
</evidence>
<comment type="caution">
    <text evidence="17">The sequence shown here is derived from an EMBL/GenBank/DDBJ whole genome shotgun (WGS) entry which is preliminary data.</text>
</comment>
<comment type="similarity">
    <text evidence="3">Belongs to the protein kinase superfamily. TKL Ser/Thr protein kinase family.</text>
</comment>
<dbReference type="Pfam" id="PF07714">
    <property type="entry name" value="PK_Tyr_Ser-Thr"/>
    <property type="match status" value="1"/>
</dbReference>
<evidence type="ECO:0000256" key="8">
    <source>
        <dbReference type="ARBA" id="ARBA00022777"/>
    </source>
</evidence>
<dbReference type="AlphaFoldDB" id="A0A9Q0DRK4"/>
<feature type="region of interest" description="Disordered" evidence="15">
    <location>
        <begin position="623"/>
        <end position="669"/>
    </location>
</feature>
<evidence type="ECO:0000256" key="15">
    <source>
        <dbReference type="SAM" id="MobiDB-lite"/>
    </source>
</evidence>
<keyword evidence="5" id="KW-0723">Serine/threonine-protein kinase</keyword>
<accession>A0A9Q0DRK4</accession>
<proteinExistence type="inferred from homology"/>
<dbReference type="Gene3D" id="1.10.510.10">
    <property type="entry name" value="Transferase(Phosphotransferase) domain 1"/>
    <property type="match status" value="1"/>
</dbReference>
<dbReference type="SUPFAM" id="SSF56112">
    <property type="entry name" value="Protein kinase-like (PK-like)"/>
    <property type="match status" value="1"/>
</dbReference>
<dbReference type="PROSITE" id="PS50011">
    <property type="entry name" value="PROTEIN_KINASE_DOM"/>
    <property type="match status" value="1"/>
</dbReference>
<feature type="domain" description="Protein kinase" evidence="16">
    <location>
        <begin position="67"/>
        <end position="325"/>
    </location>
</feature>
<evidence type="ECO:0000256" key="3">
    <source>
        <dbReference type="ARBA" id="ARBA00005843"/>
    </source>
</evidence>
<dbReference type="Pfam" id="PF00069">
    <property type="entry name" value="Pkinase"/>
    <property type="match status" value="1"/>
</dbReference>
<keyword evidence="6" id="KW-0808">Transferase</keyword>
<evidence type="ECO:0000256" key="14">
    <source>
        <dbReference type="PROSITE-ProRule" id="PRU10141"/>
    </source>
</evidence>
<keyword evidence="8" id="KW-0418">Kinase</keyword>
<dbReference type="GO" id="GO:0004674">
    <property type="term" value="F:protein serine/threonine kinase activity"/>
    <property type="evidence" value="ECO:0007669"/>
    <property type="project" value="UniProtKB-KW"/>
</dbReference>
<feature type="compositionally biased region" description="Basic and acidic residues" evidence="15">
    <location>
        <begin position="383"/>
        <end position="405"/>
    </location>
</feature>
<evidence type="ECO:0000313" key="17">
    <source>
        <dbReference type="EMBL" id="KAJ3594394.1"/>
    </source>
</evidence>
<dbReference type="InterPro" id="IPR008266">
    <property type="entry name" value="Tyr_kinase_AS"/>
</dbReference>
<evidence type="ECO:0000259" key="16">
    <source>
        <dbReference type="PROSITE" id="PS50011"/>
    </source>
</evidence>
<dbReference type="PROSITE" id="PS00107">
    <property type="entry name" value="PROTEIN_KINASE_ATP"/>
    <property type="match status" value="1"/>
</dbReference>
<feature type="region of interest" description="Disordered" evidence="15">
    <location>
        <begin position="502"/>
        <end position="528"/>
    </location>
</feature>
<dbReference type="GO" id="GO:0005524">
    <property type="term" value="F:ATP binding"/>
    <property type="evidence" value="ECO:0007669"/>
    <property type="project" value="UniProtKB-UniRule"/>
</dbReference>
<comment type="catalytic activity">
    <reaction evidence="12">
        <text>L-threonyl-[protein] + ATP = O-phospho-L-threonyl-[protein] + ADP + H(+)</text>
        <dbReference type="Rhea" id="RHEA:46608"/>
        <dbReference type="Rhea" id="RHEA-COMP:11060"/>
        <dbReference type="Rhea" id="RHEA-COMP:11605"/>
        <dbReference type="ChEBI" id="CHEBI:15378"/>
        <dbReference type="ChEBI" id="CHEBI:30013"/>
        <dbReference type="ChEBI" id="CHEBI:30616"/>
        <dbReference type="ChEBI" id="CHEBI:61977"/>
        <dbReference type="ChEBI" id="CHEBI:456216"/>
        <dbReference type="EC" id="2.7.12.1"/>
    </reaction>
</comment>
<evidence type="ECO:0000256" key="7">
    <source>
        <dbReference type="ARBA" id="ARBA00022741"/>
    </source>
</evidence>
<dbReference type="OrthoDB" id="20134at2759"/>
<evidence type="ECO:0000256" key="10">
    <source>
        <dbReference type="ARBA" id="ARBA00023211"/>
    </source>
</evidence>
<keyword evidence="10" id="KW-0464">Manganese</keyword>
<evidence type="ECO:0000256" key="1">
    <source>
        <dbReference type="ARBA" id="ARBA00001936"/>
    </source>
</evidence>
<dbReference type="PANTHER" id="PTHR46485:SF6">
    <property type="entry name" value="DUAL SPECIFICITY TESTIS-SPECIFIC PROTEIN KINASE 2"/>
    <property type="match status" value="1"/>
</dbReference>
<evidence type="ECO:0000256" key="13">
    <source>
        <dbReference type="ARBA" id="ARBA00051680"/>
    </source>
</evidence>
<dbReference type="EMBL" id="JANIIK010000111">
    <property type="protein sequence ID" value="KAJ3594394.1"/>
    <property type="molecule type" value="Genomic_DNA"/>
</dbReference>
<dbReference type="Gene3D" id="3.30.200.20">
    <property type="entry name" value="Phosphorylase Kinase, domain 1"/>
    <property type="match status" value="1"/>
</dbReference>
<evidence type="ECO:0000256" key="2">
    <source>
        <dbReference type="ARBA" id="ARBA00001946"/>
    </source>
</evidence>
<dbReference type="GO" id="GO:0046872">
    <property type="term" value="F:metal ion binding"/>
    <property type="evidence" value="ECO:0007669"/>
    <property type="project" value="UniProtKB-KW"/>
</dbReference>
<reference evidence="17" key="1">
    <citation type="submission" date="2022-07" db="EMBL/GenBank/DDBJ databases">
        <title>Chromosome-level genome of Muraenolepis orangiensis.</title>
        <authorList>
            <person name="Kim J."/>
        </authorList>
    </citation>
    <scope>NUCLEOTIDE SEQUENCE</scope>
    <source>
        <strain evidence="17">KU_S4_2022</strain>
        <tissue evidence="17">Muscle</tissue>
    </source>
</reference>